<dbReference type="SUPFAM" id="SSF142433">
    <property type="entry name" value="CinA-like"/>
    <property type="match status" value="1"/>
</dbReference>
<evidence type="ECO:0000313" key="2">
    <source>
        <dbReference type="EMBL" id="ETD72381.1"/>
    </source>
</evidence>
<dbReference type="Gene3D" id="3.90.950.20">
    <property type="entry name" value="CinA-like"/>
    <property type="match status" value="1"/>
</dbReference>
<dbReference type="EMBL" id="AYSV01000067">
    <property type="protein sequence ID" value="ETD72381.1"/>
    <property type="molecule type" value="Genomic_DNA"/>
</dbReference>
<protein>
    <recommendedName>
        <fullName evidence="1">CinA C-terminal domain-containing protein</fullName>
    </recommendedName>
</protein>
<organism evidence="2 3">
    <name type="scientific">Pelistega indica</name>
    <dbReference type="NCBI Taxonomy" id="1414851"/>
    <lineage>
        <taxon>Bacteria</taxon>
        <taxon>Pseudomonadati</taxon>
        <taxon>Pseudomonadota</taxon>
        <taxon>Betaproteobacteria</taxon>
        <taxon>Burkholderiales</taxon>
        <taxon>Alcaligenaceae</taxon>
        <taxon>Pelistega</taxon>
    </lineage>
</organism>
<reference evidence="2 3" key="1">
    <citation type="submission" date="2013-11" db="EMBL/GenBank/DDBJ databases">
        <title>Genomic analysis of Pelistega sp. HM-7.</title>
        <authorList>
            <person name="Kumbhare S.V."/>
            <person name="Shetty S.A."/>
            <person name="Sharma O."/>
            <person name="Dhotre D.P."/>
        </authorList>
    </citation>
    <scope>NUCLEOTIDE SEQUENCE [LARGE SCALE GENOMIC DNA]</scope>
    <source>
        <strain evidence="2 3">HM-7</strain>
    </source>
</reference>
<proteinExistence type="predicted"/>
<accession>V8G8E8</accession>
<dbReference type="OrthoDB" id="9801454at2"/>
<evidence type="ECO:0000313" key="3">
    <source>
        <dbReference type="Proteomes" id="UP000018766"/>
    </source>
</evidence>
<feature type="domain" description="CinA C-terminal" evidence="1">
    <location>
        <begin position="9"/>
        <end position="170"/>
    </location>
</feature>
<dbReference type="InterPro" id="IPR036653">
    <property type="entry name" value="CinA-like_C"/>
</dbReference>
<gene>
    <name evidence="2" type="ORF">V757_04535</name>
</gene>
<sequence>MEHNVLSHLSLQVGDCLKRHNAILSVAESCTGGLLASTVIETAGSSQWFDRGFVTYTNQAKQDLLDVKSITLETFGAVSENTAAEMVRGVLTNIQSSSGYQTGRLDIAISVTGIAGPDGGSPAKPVGMVCFGIGILSNYQQLIRTTTQFFKGNRSAIRQQSVKFALEQVLAIDYDGLR</sequence>
<evidence type="ECO:0000259" key="1">
    <source>
        <dbReference type="Pfam" id="PF02464"/>
    </source>
</evidence>
<dbReference type="AlphaFoldDB" id="V8G8E8"/>
<comment type="caution">
    <text evidence="2">The sequence shown here is derived from an EMBL/GenBank/DDBJ whole genome shotgun (WGS) entry which is preliminary data.</text>
</comment>
<keyword evidence="3" id="KW-1185">Reference proteome</keyword>
<dbReference type="NCBIfam" id="TIGR00199">
    <property type="entry name" value="PncC_domain"/>
    <property type="match status" value="1"/>
</dbReference>
<dbReference type="RefSeq" id="WP_023950213.1">
    <property type="nucleotide sequence ID" value="NZ_AYSV01000067.1"/>
</dbReference>
<dbReference type="Pfam" id="PF02464">
    <property type="entry name" value="CinA"/>
    <property type="match status" value="1"/>
</dbReference>
<dbReference type="InterPro" id="IPR008136">
    <property type="entry name" value="CinA_C"/>
</dbReference>
<name>V8G8E8_9BURK</name>
<dbReference type="Proteomes" id="UP000018766">
    <property type="component" value="Unassembled WGS sequence"/>
</dbReference>